<protein>
    <submittedName>
        <fullName evidence="2">Uncharacterized protein</fullName>
    </submittedName>
</protein>
<feature type="transmembrane region" description="Helical" evidence="1">
    <location>
        <begin position="128"/>
        <end position="151"/>
    </location>
</feature>
<accession>A0AAD5V2X5</accession>
<organism evidence="2 3">
    <name type="scientific">Meripilus lineatus</name>
    <dbReference type="NCBI Taxonomy" id="2056292"/>
    <lineage>
        <taxon>Eukaryota</taxon>
        <taxon>Fungi</taxon>
        <taxon>Dikarya</taxon>
        <taxon>Basidiomycota</taxon>
        <taxon>Agaricomycotina</taxon>
        <taxon>Agaricomycetes</taxon>
        <taxon>Polyporales</taxon>
        <taxon>Meripilaceae</taxon>
        <taxon>Meripilus</taxon>
    </lineage>
</organism>
<feature type="transmembrane region" description="Helical" evidence="1">
    <location>
        <begin position="64"/>
        <end position="85"/>
    </location>
</feature>
<comment type="caution">
    <text evidence="2">The sequence shown here is derived from an EMBL/GenBank/DDBJ whole genome shotgun (WGS) entry which is preliminary data.</text>
</comment>
<feature type="transmembrane region" description="Helical" evidence="1">
    <location>
        <begin position="171"/>
        <end position="192"/>
    </location>
</feature>
<evidence type="ECO:0000256" key="1">
    <source>
        <dbReference type="SAM" id="Phobius"/>
    </source>
</evidence>
<feature type="transmembrane region" description="Helical" evidence="1">
    <location>
        <begin position="226"/>
        <end position="246"/>
    </location>
</feature>
<keyword evidence="3" id="KW-1185">Reference proteome</keyword>
<name>A0AAD5V2X5_9APHY</name>
<proteinExistence type="predicted"/>
<feature type="transmembrane region" description="Helical" evidence="1">
    <location>
        <begin position="97"/>
        <end position="116"/>
    </location>
</feature>
<reference evidence="2" key="1">
    <citation type="submission" date="2022-07" db="EMBL/GenBank/DDBJ databases">
        <title>Genome Sequence of Physisporinus lineatus.</title>
        <authorList>
            <person name="Buettner E."/>
        </authorList>
    </citation>
    <scope>NUCLEOTIDE SEQUENCE</scope>
    <source>
        <strain evidence="2">VT162</strain>
    </source>
</reference>
<keyword evidence="1" id="KW-0812">Transmembrane</keyword>
<gene>
    <name evidence="2" type="ORF">NLI96_g5398</name>
</gene>
<evidence type="ECO:0000313" key="2">
    <source>
        <dbReference type="EMBL" id="KAJ3484791.1"/>
    </source>
</evidence>
<keyword evidence="1" id="KW-0472">Membrane</keyword>
<sequence length="381" mass="42001">MGSSLIPNPNTSLAWLPPKIATEVEICRYILMCIYGAWLWDVLMSIPEDIKIFRRFTFSMTDAVYIMARVSVFGFLTSSVLFAVAPIEGCVNLGKAAAWFTAIALPPNSFLFLIRVRAVFHDSRLIKWIFAFLWLAVIAGGISQPFCLGYGHIGPSKNCMLTLVKPFCSAGVVALTVLDVLVLVAISIKLLLSSLADDWVGRLKMFFSGKGMPHVSRLLLKTGQQYVAVTAVMNLVTIAVIFTPSIPLSYRAMVAIPDTTLFNIMACRIYRKLKLGAITNGETSRSSSRSTTRRGGSSIRFATISMKPGSDSSTGIQNNEVELERRETQSTRVDLQQEERVLDIRLDDKTVQYWEALPGDSQSPEFAGLGMAVDVKNSSFV</sequence>
<dbReference type="AlphaFoldDB" id="A0AAD5V2X5"/>
<keyword evidence="1" id="KW-1133">Transmembrane helix</keyword>
<evidence type="ECO:0000313" key="3">
    <source>
        <dbReference type="Proteomes" id="UP001212997"/>
    </source>
</evidence>
<dbReference type="Proteomes" id="UP001212997">
    <property type="component" value="Unassembled WGS sequence"/>
</dbReference>
<dbReference type="EMBL" id="JANAWD010000176">
    <property type="protein sequence ID" value="KAJ3484791.1"/>
    <property type="molecule type" value="Genomic_DNA"/>
</dbReference>